<organism evidence="2 3">
    <name type="scientific">Rheinheimera pacifica</name>
    <dbReference type="NCBI Taxonomy" id="173990"/>
    <lineage>
        <taxon>Bacteria</taxon>
        <taxon>Pseudomonadati</taxon>
        <taxon>Pseudomonadota</taxon>
        <taxon>Gammaproteobacteria</taxon>
        <taxon>Chromatiales</taxon>
        <taxon>Chromatiaceae</taxon>
        <taxon>Rheinheimera</taxon>
    </lineage>
</organism>
<dbReference type="InterPro" id="IPR032710">
    <property type="entry name" value="NTF2-like_dom_sf"/>
</dbReference>
<protein>
    <submittedName>
        <fullName evidence="2">SEC-C motif-containing protein</fullName>
    </submittedName>
</protein>
<feature type="domain" description="YchJ-like middle NTF2-like" evidence="1">
    <location>
        <begin position="28"/>
        <end position="122"/>
    </location>
</feature>
<dbReference type="Pfam" id="PF02810">
    <property type="entry name" value="SEC-C"/>
    <property type="match status" value="1"/>
</dbReference>
<evidence type="ECO:0000313" key="3">
    <source>
        <dbReference type="Proteomes" id="UP000199371"/>
    </source>
</evidence>
<dbReference type="InterPro" id="IPR004027">
    <property type="entry name" value="SEC_C_motif"/>
</dbReference>
<dbReference type="PANTHER" id="PTHR33747">
    <property type="entry name" value="UPF0225 PROTEIN SCO1677"/>
    <property type="match status" value="1"/>
</dbReference>
<evidence type="ECO:0000259" key="1">
    <source>
        <dbReference type="Pfam" id="PF17775"/>
    </source>
</evidence>
<keyword evidence="3" id="KW-1185">Reference proteome</keyword>
<dbReference type="Pfam" id="PF17775">
    <property type="entry name" value="YchJ_M-like"/>
    <property type="match status" value="1"/>
</dbReference>
<dbReference type="PANTHER" id="PTHR33747:SF1">
    <property type="entry name" value="ADENYLATE CYCLASE-ASSOCIATED CAP C-TERMINAL DOMAIN-CONTAINING PROTEIN"/>
    <property type="match status" value="1"/>
</dbReference>
<proteinExistence type="predicted"/>
<gene>
    <name evidence="2" type="ORF">SAMN05660691_03714</name>
</gene>
<dbReference type="AlphaFoldDB" id="A0A1H6N7D0"/>
<dbReference type="InterPro" id="IPR048469">
    <property type="entry name" value="YchJ-like_M"/>
</dbReference>
<name>A0A1H6N7D0_9GAMM</name>
<dbReference type="EMBL" id="FNXF01000020">
    <property type="protein sequence ID" value="SEI10718.1"/>
    <property type="molecule type" value="Genomic_DNA"/>
</dbReference>
<dbReference type="SUPFAM" id="SSF54427">
    <property type="entry name" value="NTF2-like"/>
    <property type="match status" value="1"/>
</dbReference>
<dbReference type="OrthoDB" id="21421at2"/>
<dbReference type="SUPFAM" id="SSF103642">
    <property type="entry name" value="Sec-C motif"/>
    <property type="match status" value="1"/>
</dbReference>
<reference evidence="3" key="1">
    <citation type="submission" date="2016-10" db="EMBL/GenBank/DDBJ databases">
        <authorList>
            <person name="Varghese N."/>
            <person name="Submissions S."/>
        </authorList>
    </citation>
    <scope>NUCLEOTIDE SEQUENCE [LARGE SCALE GENOMIC DNA]</scope>
    <source>
        <strain evidence="3">DSM 17616</strain>
    </source>
</reference>
<dbReference type="Proteomes" id="UP000199371">
    <property type="component" value="Unassembled WGS sequence"/>
</dbReference>
<dbReference type="Gene3D" id="3.10.450.50">
    <property type="match status" value="1"/>
</dbReference>
<dbReference type="STRING" id="173990.SAMN05660691_03714"/>
<accession>A0A1H6N7D0</accession>
<sequence length="157" mass="17932">MQCYCGSAKEFSLCCLPLISGQARAEHCEQLMRSRYSAYCQRNIQYLYQTYHLSKQAANSVASLAAFANNSHFIKLSILSSEQTDSEGYVSFSVRYMQQSTLYEFAERSRFVYDKAWYYIDGILNDKAPVKIGRNELCPCGSAKKFKYCVVHRLSGS</sequence>
<evidence type="ECO:0000313" key="2">
    <source>
        <dbReference type="EMBL" id="SEI10718.1"/>
    </source>
</evidence>